<evidence type="ECO:0000256" key="7">
    <source>
        <dbReference type="ARBA" id="ARBA00023049"/>
    </source>
</evidence>
<comment type="caution">
    <text evidence="13">The sequence shown here is derived from an EMBL/GenBank/DDBJ whole genome shotgun (WGS) entry which is preliminary data.</text>
</comment>
<evidence type="ECO:0000256" key="6">
    <source>
        <dbReference type="ARBA" id="ARBA00022833"/>
    </source>
</evidence>
<accession>A0ABW7CWP6</accession>
<keyword evidence="9" id="KW-0812">Transmembrane</keyword>
<feature type="domain" description="M23ase beta-sheet core" evidence="10">
    <location>
        <begin position="325"/>
        <end position="421"/>
    </location>
</feature>
<evidence type="ECO:0000256" key="3">
    <source>
        <dbReference type="ARBA" id="ARBA00022670"/>
    </source>
</evidence>
<dbReference type="RefSeq" id="WP_394163019.1">
    <property type="nucleotide sequence ID" value="NZ_JBHGCJ010000005.1"/>
</dbReference>
<dbReference type="PANTHER" id="PTHR21666:SF288">
    <property type="entry name" value="CELL DIVISION PROTEIN YTFB"/>
    <property type="match status" value="1"/>
</dbReference>
<dbReference type="InterPro" id="IPR050570">
    <property type="entry name" value="Cell_wall_metabolism_enzyme"/>
</dbReference>
<comment type="cofactor">
    <cofactor evidence="1">
        <name>Zn(2+)</name>
        <dbReference type="ChEBI" id="CHEBI:29105"/>
    </cofactor>
</comment>
<feature type="domain" description="Csd3-like second N-terminal" evidence="12">
    <location>
        <begin position="195"/>
        <end position="313"/>
    </location>
</feature>
<evidence type="ECO:0000259" key="11">
    <source>
        <dbReference type="Pfam" id="PF04225"/>
    </source>
</evidence>
<evidence type="ECO:0000313" key="14">
    <source>
        <dbReference type="Proteomes" id="UP001605261"/>
    </source>
</evidence>
<name>A0ABW7CWP6_9GAMM</name>
<dbReference type="Pfam" id="PF19425">
    <property type="entry name" value="Csd3_N2"/>
    <property type="match status" value="1"/>
</dbReference>
<evidence type="ECO:0000256" key="8">
    <source>
        <dbReference type="SAM" id="MobiDB-lite"/>
    </source>
</evidence>
<dbReference type="Pfam" id="PF04225">
    <property type="entry name" value="LysM_OapA"/>
    <property type="match status" value="1"/>
</dbReference>
<keyword evidence="9" id="KW-0472">Membrane</keyword>
<proteinExistence type="predicted"/>
<reference evidence="13 14" key="1">
    <citation type="submission" date="2024-09" db="EMBL/GenBank/DDBJ databases">
        <authorList>
            <consortium name="All-Russian atlas of soil microorganisms"/>
            <consortium name="as a basis for the search for new antimicrobial producers and enzymes with unique properties"/>
            <person name="Sokolova E.A."/>
            <person name="Voronina E.N."/>
        </authorList>
    </citation>
    <scope>NUCLEOTIDE SEQUENCE [LARGE SCALE GENOMIC DNA]</scope>
    <source>
        <strain evidence="13 14">AF-22b-331.1</strain>
    </source>
</reference>
<dbReference type="InterPro" id="IPR045834">
    <property type="entry name" value="Csd3_N2"/>
</dbReference>
<evidence type="ECO:0000259" key="10">
    <source>
        <dbReference type="Pfam" id="PF01551"/>
    </source>
</evidence>
<protein>
    <submittedName>
        <fullName evidence="13">Peptidoglycan DD-metalloendopeptidase family protein</fullName>
    </submittedName>
</protein>
<dbReference type="InterPro" id="IPR011055">
    <property type="entry name" value="Dup_hybrid_motif"/>
</dbReference>
<keyword evidence="9" id="KW-1133">Transmembrane helix</keyword>
<keyword evidence="14" id="KW-1185">Reference proteome</keyword>
<dbReference type="Pfam" id="PF01551">
    <property type="entry name" value="Peptidase_M23"/>
    <property type="match status" value="1"/>
</dbReference>
<evidence type="ECO:0000313" key="13">
    <source>
        <dbReference type="EMBL" id="MFG6109395.1"/>
    </source>
</evidence>
<keyword evidence="4" id="KW-0479">Metal-binding</keyword>
<dbReference type="Gene3D" id="2.70.70.10">
    <property type="entry name" value="Glucose Permease (Domain IIA)"/>
    <property type="match status" value="1"/>
</dbReference>
<feature type="transmembrane region" description="Helical" evidence="9">
    <location>
        <begin position="47"/>
        <end position="67"/>
    </location>
</feature>
<dbReference type="Proteomes" id="UP001605261">
    <property type="component" value="Unassembled WGS sequence"/>
</dbReference>
<gene>
    <name evidence="13" type="ORF">ACEU0G_003406</name>
</gene>
<organism evidence="13 14">
    <name type="scientific">Stenotrophomonas nematodicola</name>
    <dbReference type="NCBI Taxonomy" id="2656746"/>
    <lineage>
        <taxon>Bacteria</taxon>
        <taxon>Pseudomonadati</taxon>
        <taxon>Pseudomonadota</taxon>
        <taxon>Gammaproteobacteria</taxon>
        <taxon>Lysobacterales</taxon>
        <taxon>Lysobacteraceae</taxon>
        <taxon>Stenotrophomonas</taxon>
    </lineage>
</organism>
<evidence type="ECO:0000256" key="9">
    <source>
        <dbReference type="SAM" id="Phobius"/>
    </source>
</evidence>
<dbReference type="CDD" id="cd12797">
    <property type="entry name" value="M23_peptidase"/>
    <property type="match status" value="1"/>
</dbReference>
<dbReference type="PANTHER" id="PTHR21666">
    <property type="entry name" value="PEPTIDASE-RELATED"/>
    <property type="match status" value="1"/>
</dbReference>
<dbReference type="InterPro" id="IPR016047">
    <property type="entry name" value="M23ase_b-sheet_dom"/>
</dbReference>
<dbReference type="InterPro" id="IPR007340">
    <property type="entry name" value="LysM_Opacity-associatedA"/>
</dbReference>
<keyword evidence="5" id="KW-0378">Hydrolase</keyword>
<evidence type="ECO:0000256" key="2">
    <source>
        <dbReference type="ARBA" id="ARBA00004196"/>
    </source>
</evidence>
<sequence>MLNSDQGRARKQRFKERLHVLHDTALHRKLKQHLPAAFNERWTRRHWMHASLFATIGALVATIVPGFSHTIDTPYTVGHSTLALPLPPLSLERQKQVPGDSWQVLRVQRGQTLSNLFDEAGIPATVMHQVLEHPGAREALTKLRPGAEIAFDLPLSGDLRTIRFDRDADNRVELSLKDGQIAEKVIKRESSTRRVVASGEITSSLYVAARKAGLSPSAIATMTDEIFKYDIDFSKDLQPGDRFSVVLDETWREGEKVDTSKILAATFTSGGKTYSGFRFDRNGKSEYFDVSGRPLKKSFIRMPIPFARLSSSFGARKHPVLGKMRMHKGVDYAARTGTPIMAAGDARVQFAGTQRGYGNVVILDHGRGHTTLYGHMSRFGAIKTGQRVAQGTVIGYVGSTGLATGPHLHYEFRVNGEHRNPLSVTMPPPEPLKGAELVAFRAQTAPALARIQGMEKLIYADASPAPQAAPTATQTQTASVAKPSKRTRG</sequence>
<evidence type="ECO:0000256" key="1">
    <source>
        <dbReference type="ARBA" id="ARBA00001947"/>
    </source>
</evidence>
<feature type="domain" description="Opacity-associated protein A LysM-like" evidence="11">
    <location>
        <begin position="101"/>
        <end position="170"/>
    </location>
</feature>
<dbReference type="SUPFAM" id="SSF51261">
    <property type="entry name" value="Duplicated hybrid motif"/>
    <property type="match status" value="1"/>
</dbReference>
<keyword evidence="6" id="KW-0862">Zinc</keyword>
<evidence type="ECO:0000259" key="12">
    <source>
        <dbReference type="Pfam" id="PF19425"/>
    </source>
</evidence>
<evidence type="ECO:0000256" key="4">
    <source>
        <dbReference type="ARBA" id="ARBA00022723"/>
    </source>
</evidence>
<evidence type="ECO:0000256" key="5">
    <source>
        <dbReference type="ARBA" id="ARBA00022801"/>
    </source>
</evidence>
<feature type="region of interest" description="Disordered" evidence="8">
    <location>
        <begin position="464"/>
        <end position="489"/>
    </location>
</feature>
<comment type="subcellular location">
    <subcellularLocation>
        <location evidence="2">Cell envelope</location>
    </subcellularLocation>
</comment>
<keyword evidence="7" id="KW-0482">Metalloprotease</keyword>
<feature type="compositionally biased region" description="Low complexity" evidence="8">
    <location>
        <begin position="464"/>
        <end position="479"/>
    </location>
</feature>
<dbReference type="Gene3D" id="3.10.450.350">
    <property type="match status" value="2"/>
</dbReference>
<dbReference type="EMBL" id="JBHGCJ010000005">
    <property type="protein sequence ID" value="MFG6109395.1"/>
    <property type="molecule type" value="Genomic_DNA"/>
</dbReference>
<keyword evidence="3" id="KW-0645">Protease</keyword>